<accession>A0A6A8AEE1</accession>
<protein>
    <submittedName>
        <fullName evidence="1">Uncharacterized protein</fullName>
    </submittedName>
</protein>
<organism evidence="1 2">
    <name type="scientific">Endobacterium cereale</name>
    <dbReference type="NCBI Taxonomy" id="2663029"/>
    <lineage>
        <taxon>Bacteria</taxon>
        <taxon>Pseudomonadati</taxon>
        <taxon>Pseudomonadota</taxon>
        <taxon>Alphaproteobacteria</taxon>
        <taxon>Hyphomicrobiales</taxon>
        <taxon>Rhizobiaceae</taxon>
        <taxon>Endobacterium</taxon>
    </lineage>
</organism>
<comment type="caution">
    <text evidence="1">The sequence shown here is derived from an EMBL/GenBank/DDBJ whole genome shotgun (WGS) entry which is preliminary data.</text>
</comment>
<keyword evidence="2" id="KW-1185">Reference proteome</keyword>
<dbReference type="Proteomes" id="UP000435138">
    <property type="component" value="Unassembled WGS sequence"/>
</dbReference>
<evidence type="ECO:0000313" key="1">
    <source>
        <dbReference type="EMBL" id="MQY49695.1"/>
    </source>
</evidence>
<dbReference type="AlphaFoldDB" id="A0A6A8AEE1"/>
<name>A0A6A8AEE1_9HYPH</name>
<sequence>MVASQSIPQQHTKTERNIATEELINRMAADLRAKGDPDFPHSYYVAQVRRQLAGKPSHLPPANDVPKVPVAPTHGSVFHAWALAE</sequence>
<reference evidence="1 2" key="1">
    <citation type="submission" date="2019-11" db="EMBL/GenBank/DDBJ databases">
        <title>Genome analysis of Rhizobacterium cereale a novel genus and species isolated from maize roots in North Spain.</title>
        <authorList>
            <person name="Menendez E."/>
            <person name="Flores-Felix J.D."/>
            <person name="Ramirez-Bahena M.-H."/>
            <person name="Igual J.M."/>
            <person name="Garcia-Fraile P."/>
            <person name="Peix A."/>
            <person name="Velazquez E."/>
        </authorList>
    </citation>
    <scope>NUCLEOTIDE SEQUENCE [LARGE SCALE GENOMIC DNA]</scope>
    <source>
        <strain evidence="1 2">RZME27</strain>
    </source>
</reference>
<dbReference type="RefSeq" id="WP_153359705.1">
    <property type="nucleotide sequence ID" value="NZ_JAYKOO010000001.1"/>
</dbReference>
<evidence type="ECO:0000313" key="2">
    <source>
        <dbReference type="Proteomes" id="UP000435138"/>
    </source>
</evidence>
<dbReference type="EMBL" id="WIXI01000051">
    <property type="protein sequence ID" value="MQY49695.1"/>
    <property type="molecule type" value="Genomic_DNA"/>
</dbReference>
<gene>
    <name evidence="1" type="ORF">GAO09_27075</name>
</gene>
<proteinExistence type="predicted"/>